<keyword evidence="5" id="KW-1185">Reference proteome</keyword>
<dbReference type="Gene3D" id="3.30.428.10">
    <property type="entry name" value="HIT-like"/>
    <property type="match status" value="1"/>
</dbReference>
<evidence type="ECO:0000313" key="4">
    <source>
        <dbReference type="EMBL" id="KAG1795799.1"/>
    </source>
</evidence>
<dbReference type="GO" id="GO:0005634">
    <property type="term" value="C:nucleus"/>
    <property type="evidence" value="ECO:0007669"/>
    <property type="project" value="TreeGrafter"/>
</dbReference>
<evidence type="ECO:0000256" key="1">
    <source>
        <dbReference type="ARBA" id="ARBA00010208"/>
    </source>
</evidence>
<protein>
    <submittedName>
        <fullName evidence="4">Scavenger mRNA decapping enzyme</fullName>
    </submittedName>
</protein>
<dbReference type="PIRSF" id="PIRSF028973">
    <property type="entry name" value="Scavenger_mRNA_decap_enz"/>
    <property type="match status" value="1"/>
</dbReference>
<name>A0A9P7DJM1_9AGAM</name>
<gene>
    <name evidence="4" type="ORF">HD556DRAFT_1442119</name>
</gene>
<feature type="binding site" evidence="3">
    <location>
        <position position="175"/>
    </location>
    <ligand>
        <name>substrate</name>
    </ligand>
</feature>
<evidence type="ECO:0000256" key="3">
    <source>
        <dbReference type="PIRSR" id="PIRSR028973-2"/>
    </source>
</evidence>
<accession>A0A9P7DJM1</accession>
<evidence type="ECO:0000313" key="5">
    <source>
        <dbReference type="Proteomes" id="UP000719766"/>
    </source>
</evidence>
<dbReference type="Pfam" id="PF11969">
    <property type="entry name" value="DcpS_C"/>
    <property type="match status" value="1"/>
</dbReference>
<organism evidence="4 5">
    <name type="scientific">Suillus plorans</name>
    <dbReference type="NCBI Taxonomy" id="116603"/>
    <lineage>
        <taxon>Eukaryota</taxon>
        <taxon>Fungi</taxon>
        <taxon>Dikarya</taxon>
        <taxon>Basidiomycota</taxon>
        <taxon>Agaricomycotina</taxon>
        <taxon>Agaricomycetes</taxon>
        <taxon>Agaricomycetidae</taxon>
        <taxon>Boletales</taxon>
        <taxon>Suillineae</taxon>
        <taxon>Suillaceae</taxon>
        <taxon>Suillus</taxon>
    </lineage>
</organism>
<dbReference type="AlphaFoldDB" id="A0A9P7DJM1"/>
<dbReference type="SUPFAM" id="SSF54197">
    <property type="entry name" value="HIT-like"/>
    <property type="match status" value="1"/>
</dbReference>
<dbReference type="Pfam" id="PF05652">
    <property type="entry name" value="DcpS"/>
    <property type="match status" value="1"/>
</dbReference>
<dbReference type="GO" id="GO:0000290">
    <property type="term" value="P:deadenylation-dependent decapping of nuclear-transcribed mRNA"/>
    <property type="evidence" value="ECO:0007669"/>
    <property type="project" value="InterPro"/>
</dbReference>
<dbReference type="OrthoDB" id="10264956at2759"/>
<comment type="caution">
    <text evidence="4">The sequence shown here is derived from an EMBL/GenBank/DDBJ whole genome shotgun (WGS) entry which is preliminary data.</text>
</comment>
<proteinExistence type="inferred from homology"/>
<feature type="binding site" evidence="3">
    <location>
        <begin position="237"/>
        <end position="248"/>
    </location>
    <ligand>
        <name>substrate</name>
    </ligand>
</feature>
<dbReference type="RefSeq" id="XP_041161553.1">
    <property type="nucleotide sequence ID" value="XM_041306411.1"/>
</dbReference>
<dbReference type="SUPFAM" id="SSF102860">
    <property type="entry name" value="mRNA decapping enzyme DcpS N-terminal domain"/>
    <property type="match status" value="1"/>
</dbReference>
<reference evidence="4" key="1">
    <citation type="journal article" date="2020" name="New Phytol.">
        <title>Comparative genomics reveals dynamic genome evolution in host specialist ectomycorrhizal fungi.</title>
        <authorList>
            <person name="Lofgren L.A."/>
            <person name="Nguyen N.H."/>
            <person name="Vilgalys R."/>
            <person name="Ruytinx J."/>
            <person name="Liao H.L."/>
            <person name="Branco S."/>
            <person name="Kuo A."/>
            <person name="LaButti K."/>
            <person name="Lipzen A."/>
            <person name="Andreopoulos W."/>
            <person name="Pangilinan J."/>
            <person name="Riley R."/>
            <person name="Hundley H."/>
            <person name="Na H."/>
            <person name="Barry K."/>
            <person name="Grigoriev I.V."/>
            <person name="Stajich J.E."/>
            <person name="Kennedy P.G."/>
        </authorList>
    </citation>
    <scope>NUCLEOTIDE SEQUENCE</scope>
    <source>
        <strain evidence="4">S12</strain>
    </source>
</reference>
<dbReference type="GO" id="GO:0016787">
    <property type="term" value="F:hydrolase activity"/>
    <property type="evidence" value="ECO:0007669"/>
    <property type="project" value="InterPro"/>
</dbReference>
<feature type="binding site" evidence="3">
    <location>
        <position position="173"/>
    </location>
    <ligand>
        <name>substrate</name>
    </ligand>
</feature>
<evidence type="ECO:0000256" key="2">
    <source>
        <dbReference type="PIRSR" id="PIRSR028973-1"/>
    </source>
</evidence>
<dbReference type="InterPro" id="IPR008594">
    <property type="entry name" value="DcpS/DCS2"/>
</dbReference>
<dbReference type="GeneID" id="64600175"/>
<feature type="active site" description="Nucleophile" evidence="2">
    <location>
        <position position="246"/>
    </location>
</feature>
<dbReference type="Proteomes" id="UP000719766">
    <property type="component" value="Unassembled WGS sequence"/>
</dbReference>
<dbReference type="InterPro" id="IPR011145">
    <property type="entry name" value="Scavenger_mRNA_decap_enz_N"/>
</dbReference>
<feature type="binding site" evidence="3">
    <location>
        <position position="147"/>
    </location>
    <ligand>
        <name>substrate</name>
    </ligand>
</feature>
<dbReference type="EMBL" id="JABBWE010000021">
    <property type="protein sequence ID" value="KAG1795799.1"/>
    <property type="molecule type" value="Genomic_DNA"/>
</dbReference>
<dbReference type="PANTHER" id="PTHR12978">
    <property type="entry name" value="HISTIDINE TRIAD HIT PROTEIN MEMBER"/>
    <property type="match status" value="1"/>
</dbReference>
<dbReference type="PANTHER" id="PTHR12978:SF0">
    <property type="entry name" value="M7GPPPX DIPHOSPHATASE"/>
    <property type="match status" value="1"/>
</dbReference>
<dbReference type="InterPro" id="IPR036265">
    <property type="entry name" value="HIT-like_sf"/>
</dbReference>
<dbReference type="Gene3D" id="3.30.200.40">
    <property type="entry name" value="Scavenger mRNA decapping enzyme, N-terminal domain"/>
    <property type="match status" value="1"/>
</dbReference>
<sequence length="316" mass="35635">MTGDMASIQVDLKEFVFDRVLDENALAHTLAVLGTLPSPSAPSVPLRAIIRFERTSLSSTVASQLSSGILESTKKIGSTDIYSWFFAWLHKRDDFPDVKIYVICPATDVHVRKYTKQDVLMVHETPALYQSIVKPYIFAFDPARTQWVQDILVGTAEASNILNASSDFLILPDMKWDTTNVSDLYLLAIYTHSDVHCMRDLRKKLHLEMLKNLRRDAWRVVQNKWGIGRGGVRMYIHYQPSYYHFHVHIVHTGHVGLHGMTVGQAHLLDDIIALLELDPDDGSSVLGRMTFTYGLGTEHGLYKPMAAALAEVHDTD</sequence>
<dbReference type="GO" id="GO:0000932">
    <property type="term" value="C:P-body"/>
    <property type="evidence" value="ECO:0007669"/>
    <property type="project" value="TreeGrafter"/>
</dbReference>
<comment type="similarity">
    <text evidence="1">Belongs to the HIT family.</text>
</comment>
<dbReference type="GO" id="GO:0000340">
    <property type="term" value="F:RNA 7-methylguanosine cap binding"/>
    <property type="evidence" value="ECO:0007669"/>
    <property type="project" value="TreeGrafter"/>
</dbReference>
<feature type="binding site" evidence="3">
    <location>
        <position position="157"/>
    </location>
    <ligand>
        <name>substrate</name>
    </ligand>
</feature>